<evidence type="ECO:0000313" key="1">
    <source>
        <dbReference type="EMBL" id="PZN72125.1"/>
    </source>
</evidence>
<reference evidence="1 2" key="1">
    <citation type="journal article" date="2018" name="Aquat. Microb. Ecol.">
        <title>Gammaproteobacterial methanotrophs dominate.</title>
        <authorList>
            <person name="Rissanen A.J."/>
            <person name="Saarenheimo J."/>
            <person name="Tiirola M."/>
            <person name="Peura S."/>
            <person name="Aalto S.L."/>
            <person name="Karvinen A."/>
            <person name="Nykanen H."/>
        </authorList>
    </citation>
    <scope>NUCLEOTIDE SEQUENCE [LARGE SCALE GENOMIC DNA]</scope>
    <source>
        <strain evidence="1">AMbin10</strain>
    </source>
</reference>
<accession>A0A2W4QIX1</accession>
<organism evidence="1 2">
    <name type="scientific">Candidatus Methylumidiphilus alinenensis</name>
    <dbReference type="NCBI Taxonomy" id="2202197"/>
    <lineage>
        <taxon>Bacteria</taxon>
        <taxon>Pseudomonadati</taxon>
        <taxon>Pseudomonadota</taxon>
        <taxon>Gammaproteobacteria</taxon>
        <taxon>Methylococcales</taxon>
        <taxon>Candidatus Methylumidiphilus</taxon>
    </lineage>
</organism>
<proteinExistence type="predicted"/>
<gene>
    <name evidence="1" type="ORF">DM484_25000</name>
</gene>
<dbReference type="Proteomes" id="UP000249396">
    <property type="component" value="Unassembled WGS sequence"/>
</dbReference>
<protein>
    <submittedName>
        <fullName evidence="1">Uncharacterized protein</fullName>
    </submittedName>
</protein>
<dbReference type="AlphaFoldDB" id="A0A2W4QIX1"/>
<evidence type="ECO:0000313" key="2">
    <source>
        <dbReference type="Proteomes" id="UP000249396"/>
    </source>
</evidence>
<comment type="caution">
    <text evidence="1">The sequence shown here is derived from an EMBL/GenBank/DDBJ whole genome shotgun (WGS) entry which is preliminary data.</text>
</comment>
<name>A0A2W4QIX1_9GAMM</name>
<dbReference type="EMBL" id="QJPH01000498">
    <property type="protein sequence ID" value="PZN72125.1"/>
    <property type="molecule type" value="Genomic_DNA"/>
</dbReference>
<sequence>MISELAGFTLTRTIPDSVFAGVLSGSYKLFGGVVRNDAGQIVAHLVNAGNSANTLSTFLSPLNTAFSGLNTYQLYRVGSDINQLLGLAQASMVISGLTLAVSSAGFLFLSNKINKIDKKLEEIAVDIKSIRRFLELQERARLISALKVIRELNLIEDVSTKTQMLINSRQTLGEIHEKYKALLIEDKYVKELMPIEEYFTITAIGYSLCSAELGMYEQATNDLLESQSTWRTATKSFVGEEVIGKNPQRFLAKKYVSHIKSEEIASWMDFAEGSDMGFDRLDQLRDMSQKIDINIFNSIHKEEAITIDVARKLVQRDRVLQGYVDQYGYYSSLKKKPSEIQQYFDTLSRDDRLNECYVFLSNPKLALNKSLVRTQTTPRFVCTAQPGRSAK</sequence>